<keyword evidence="1" id="KW-0472">Membrane</keyword>
<dbReference type="EMBL" id="JALP01000067">
    <property type="protein sequence ID" value="THG91477.1"/>
    <property type="molecule type" value="Genomic_DNA"/>
</dbReference>
<dbReference type="Proteomes" id="UP000297014">
    <property type="component" value="Unassembled WGS sequence"/>
</dbReference>
<keyword evidence="4" id="KW-1185">Reference proteome</keyword>
<keyword evidence="1" id="KW-0812">Transmembrane</keyword>
<feature type="transmembrane region" description="Helical" evidence="1">
    <location>
        <begin position="148"/>
        <end position="172"/>
    </location>
</feature>
<name>A0A094WLB4_ALKAL</name>
<comment type="caution">
    <text evidence="2">The sequence shown here is derived from an EMBL/GenBank/DDBJ whole genome shotgun (WGS) entry which is preliminary data.</text>
</comment>
<feature type="transmembrane region" description="Helical" evidence="1">
    <location>
        <begin position="184"/>
        <end position="204"/>
    </location>
</feature>
<evidence type="ECO:0000256" key="1">
    <source>
        <dbReference type="SAM" id="Phobius"/>
    </source>
</evidence>
<evidence type="ECO:0000313" key="3">
    <source>
        <dbReference type="EMBL" id="THG91477.1"/>
    </source>
</evidence>
<protein>
    <submittedName>
        <fullName evidence="2">Uncharacterized protein</fullName>
    </submittedName>
</protein>
<evidence type="ECO:0000313" key="4">
    <source>
        <dbReference type="Proteomes" id="UP000002754"/>
    </source>
</evidence>
<reference evidence="3 5" key="2">
    <citation type="submission" date="2014-01" db="EMBL/GenBank/DDBJ databases">
        <title>Draft genome sequencing of Bacillus alcalophilus CGMCC 1.3604.</title>
        <authorList>
            <person name="Yang J."/>
            <person name="Diao L."/>
            <person name="Yang S."/>
        </authorList>
    </citation>
    <scope>NUCLEOTIDE SEQUENCE [LARGE SCALE GENOMIC DNA]</scope>
    <source>
        <strain evidence="3 5">CGMCC 1.3604</strain>
    </source>
</reference>
<accession>A0A094WLB4</accession>
<evidence type="ECO:0000313" key="5">
    <source>
        <dbReference type="Proteomes" id="UP000297014"/>
    </source>
</evidence>
<dbReference type="STRING" id="1218173.BALCAV_0208915"/>
<feature type="transmembrane region" description="Helical" evidence="1">
    <location>
        <begin position="63"/>
        <end position="83"/>
    </location>
</feature>
<feature type="transmembrane region" description="Helical" evidence="1">
    <location>
        <begin position="21"/>
        <end position="43"/>
    </location>
</feature>
<sequence>MLRSISLLELVKKQTLFKLNALSGAFTVMIVFQVATILFTVFFPTSSYGMTSSEMYSFRIYEVSSNSVIVFTFIWAFIVGILITSKAYRYDDFSFVTSRLSANLANICYLVVMSVFSGFTAFFSSYMIKVGVYFNKSGDVFYESIPSWTIIMSGAVATMLYLLLLGTIGYVIGMLVQVYPAFKFIIPAVFIGGFITVSGGQGSFNWIFVQIFAETSILLVIVKVLLSCTLMLFVTIVITNRLEVRT</sequence>
<dbReference type="RefSeq" id="WP_004426890.1">
    <property type="nucleotide sequence ID" value="NZ_ALPT02000024.1"/>
</dbReference>
<dbReference type="OrthoDB" id="1795989at2"/>
<keyword evidence="1" id="KW-1133">Transmembrane helix</keyword>
<organism evidence="2 4">
    <name type="scientific">Alkalihalobacillus alcalophilus ATCC 27647 = CGMCC 1.3604</name>
    <dbReference type="NCBI Taxonomy" id="1218173"/>
    <lineage>
        <taxon>Bacteria</taxon>
        <taxon>Bacillati</taxon>
        <taxon>Bacillota</taxon>
        <taxon>Bacilli</taxon>
        <taxon>Bacillales</taxon>
        <taxon>Bacillaceae</taxon>
        <taxon>Alkalihalobacillus</taxon>
    </lineage>
</organism>
<dbReference type="eggNOG" id="ENOG5031Z68">
    <property type="taxonomic scope" value="Bacteria"/>
</dbReference>
<evidence type="ECO:0000313" key="2">
    <source>
        <dbReference type="EMBL" id="KGA97651.1"/>
    </source>
</evidence>
<feature type="transmembrane region" description="Helical" evidence="1">
    <location>
        <begin position="216"/>
        <end position="238"/>
    </location>
</feature>
<dbReference type="Proteomes" id="UP000002754">
    <property type="component" value="Unassembled WGS sequence"/>
</dbReference>
<dbReference type="EMBL" id="ALPT02000024">
    <property type="protein sequence ID" value="KGA97651.1"/>
    <property type="molecule type" value="Genomic_DNA"/>
</dbReference>
<feature type="transmembrane region" description="Helical" evidence="1">
    <location>
        <begin position="104"/>
        <end position="128"/>
    </location>
</feature>
<gene>
    <name evidence="3" type="ORF">AJ85_04660</name>
    <name evidence="2" type="ORF">BALCAV_0208915</name>
</gene>
<dbReference type="AlphaFoldDB" id="A0A094WLB4"/>
<reference evidence="2 4" key="1">
    <citation type="journal article" date="2014" name="Genome Announc.">
        <title>Draft Genome Sequence of Bacillus alcalophilus AV1934, a Classic Alkaliphile Isolated from Human Feces in 1934.</title>
        <authorList>
            <person name="Attie O."/>
            <person name="Jayaprakash A."/>
            <person name="Shah H."/>
            <person name="Paulsen I.T."/>
            <person name="Morino M."/>
            <person name="Takahashi Y."/>
            <person name="Narumi I."/>
            <person name="Sachidanandam R."/>
            <person name="Satoh K."/>
            <person name="Ito M."/>
            <person name="Krulwich T.A."/>
        </authorList>
    </citation>
    <scope>NUCLEOTIDE SEQUENCE [LARGE SCALE GENOMIC DNA]</scope>
    <source>
        <strain evidence="2 4">AV1934</strain>
    </source>
</reference>
<proteinExistence type="predicted"/>